<evidence type="ECO:0000313" key="2">
    <source>
        <dbReference type="EMBL" id="MED6241273.1"/>
    </source>
</evidence>
<dbReference type="EMBL" id="JAHUTI010029672">
    <property type="protein sequence ID" value="MED6241273.1"/>
    <property type="molecule type" value="Genomic_DNA"/>
</dbReference>
<keyword evidence="1" id="KW-0732">Signal</keyword>
<gene>
    <name evidence="2" type="ORF">ATANTOWER_006115</name>
</gene>
<proteinExistence type="predicted"/>
<reference evidence="2 3" key="1">
    <citation type="submission" date="2021-07" db="EMBL/GenBank/DDBJ databases">
        <authorList>
            <person name="Palmer J.M."/>
        </authorList>
    </citation>
    <scope>NUCLEOTIDE SEQUENCE [LARGE SCALE GENOMIC DNA]</scope>
    <source>
        <strain evidence="2 3">AT_MEX2019</strain>
        <tissue evidence="2">Muscle</tissue>
    </source>
</reference>
<feature type="non-terminal residue" evidence="2">
    <location>
        <position position="1"/>
    </location>
</feature>
<accession>A0ABU7AUT5</accession>
<keyword evidence="3" id="KW-1185">Reference proteome</keyword>
<organism evidence="2 3">
    <name type="scientific">Ataeniobius toweri</name>
    <dbReference type="NCBI Taxonomy" id="208326"/>
    <lineage>
        <taxon>Eukaryota</taxon>
        <taxon>Metazoa</taxon>
        <taxon>Chordata</taxon>
        <taxon>Craniata</taxon>
        <taxon>Vertebrata</taxon>
        <taxon>Euteleostomi</taxon>
        <taxon>Actinopterygii</taxon>
        <taxon>Neopterygii</taxon>
        <taxon>Teleostei</taxon>
        <taxon>Neoteleostei</taxon>
        <taxon>Acanthomorphata</taxon>
        <taxon>Ovalentaria</taxon>
        <taxon>Atherinomorphae</taxon>
        <taxon>Cyprinodontiformes</taxon>
        <taxon>Goodeidae</taxon>
        <taxon>Ataeniobius</taxon>
    </lineage>
</organism>
<name>A0ABU7AUT5_9TELE</name>
<sequence length="127" mass="13944">TIALHFQFAGFCLLWVGGSPSLPSKASNLQDLLLSPHKGGYVLYVLLVTPSRSCSASQHSAPLHHSSLVPLLFLQTAIYSLSAAQRGREWGPFSVPPGIYLTLSWLSRREALMLMGQPEEDLLMYFG</sequence>
<comment type="caution">
    <text evidence="2">The sequence shown here is derived from an EMBL/GenBank/DDBJ whole genome shotgun (WGS) entry which is preliminary data.</text>
</comment>
<protein>
    <submittedName>
        <fullName evidence="2">Uncharacterized protein</fullName>
    </submittedName>
</protein>
<feature type="signal peptide" evidence="1">
    <location>
        <begin position="1"/>
        <end position="20"/>
    </location>
</feature>
<evidence type="ECO:0000313" key="3">
    <source>
        <dbReference type="Proteomes" id="UP001345963"/>
    </source>
</evidence>
<evidence type="ECO:0000256" key="1">
    <source>
        <dbReference type="SAM" id="SignalP"/>
    </source>
</evidence>
<dbReference type="Proteomes" id="UP001345963">
    <property type="component" value="Unassembled WGS sequence"/>
</dbReference>
<feature type="chain" id="PRO_5047102507" evidence="1">
    <location>
        <begin position="21"/>
        <end position="127"/>
    </location>
</feature>